<evidence type="ECO:0000313" key="3">
    <source>
        <dbReference type="EMBL" id="POY39264.1"/>
    </source>
</evidence>
<dbReference type="InterPro" id="IPR050287">
    <property type="entry name" value="MTA/SAH_deaminase"/>
</dbReference>
<dbReference type="InterPro" id="IPR011059">
    <property type="entry name" value="Metal-dep_hydrolase_composite"/>
</dbReference>
<keyword evidence="1 3" id="KW-0378">Hydrolase</keyword>
<proteinExistence type="predicted"/>
<evidence type="ECO:0000259" key="2">
    <source>
        <dbReference type="Pfam" id="PF01979"/>
    </source>
</evidence>
<protein>
    <submittedName>
        <fullName evidence="3">Amidohydrolase</fullName>
    </submittedName>
</protein>
<dbReference type="GO" id="GO:0016810">
    <property type="term" value="F:hydrolase activity, acting on carbon-nitrogen (but not peptide) bonds"/>
    <property type="evidence" value="ECO:0007669"/>
    <property type="project" value="InterPro"/>
</dbReference>
<feature type="domain" description="Amidohydrolase-related" evidence="2">
    <location>
        <begin position="49"/>
        <end position="369"/>
    </location>
</feature>
<sequence>MRKISADWVYTLSGAPLKNGVIVINDKNEVVDVLPGNEPSLDVEFFSGIICPGFINAHCHLELSHLRNKLPQRTGLVGFIQNVQQFREAKEEEILKAIEAAEDEMIQNGIVGVGDISNSSYTFDQKRKQRVNYHTFIEVFGFNPANAESIYNRAEELLAQAPQIASITPHAPYSVSEKLFELIDNTQLLSIHNQESKEENAFYINKTGDFLKLYQGFNLDISFFNPSGNNSLTTYFNWMGNGRKLLVHNTFTAEDDVDYVEAMGENFWCLCPNANLYIENGLPDISMFVKKELKLVLGTDSLASNTQLSILEEMKTISRHFSSIDLELMLIWTCKNGAELFGWDQLGTIEKGKIPGLNLIKNYTYDAKTGKLLLTGQSTVSKIC</sequence>
<dbReference type="EMBL" id="PQVF01000001">
    <property type="protein sequence ID" value="POY39264.1"/>
    <property type="molecule type" value="Genomic_DNA"/>
</dbReference>
<evidence type="ECO:0000256" key="1">
    <source>
        <dbReference type="ARBA" id="ARBA00022801"/>
    </source>
</evidence>
<comment type="caution">
    <text evidence="3">The sequence shown here is derived from an EMBL/GenBank/DDBJ whole genome shotgun (WGS) entry which is preliminary data.</text>
</comment>
<dbReference type="PANTHER" id="PTHR43794:SF11">
    <property type="entry name" value="AMIDOHYDROLASE-RELATED DOMAIN-CONTAINING PROTEIN"/>
    <property type="match status" value="1"/>
</dbReference>
<dbReference type="InterPro" id="IPR006680">
    <property type="entry name" value="Amidohydro-rel"/>
</dbReference>
<dbReference type="Pfam" id="PF01979">
    <property type="entry name" value="Amidohydro_1"/>
    <property type="match status" value="1"/>
</dbReference>
<dbReference type="PANTHER" id="PTHR43794">
    <property type="entry name" value="AMINOHYDROLASE SSNA-RELATED"/>
    <property type="match status" value="1"/>
</dbReference>
<dbReference type="Gene3D" id="3.20.20.140">
    <property type="entry name" value="Metal-dependent hydrolases"/>
    <property type="match status" value="1"/>
</dbReference>
<dbReference type="SUPFAM" id="SSF51556">
    <property type="entry name" value="Metallo-dependent hydrolases"/>
    <property type="match status" value="1"/>
</dbReference>
<reference evidence="3 4" key="1">
    <citation type="submission" date="2018-01" db="EMBL/GenBank/DDBJ databases">
        <authorList>
            <person name="Gaut B.S."/>
            <person name="Morton B.R."/>
            <person name="Clegg M.T."/>
            <person name="Duvall M.R."/>
        </authorList>
    </citation>
    <scope>NUCLEOTIDE SEQUENCE [LARGE SCALE GENOMIC DNA]</scope>
    <source>
        <strain evidence="3 4">HR-AV</strain>
    </source>
</reference>
<gene>
    <name evidence="3" type="ORF">C3K47_01855</name>
</gene>
<dbReference type="SUPFAM" id="SSF51338">
    <property type="entry name" value="Composite domain of metallo-dependent hydrolases"/>
    <property type="match status" value="1"/>
</dbReference>
<dbReference type="InterPro" id="IPR032466">
    <property type="entry name" value="Metal_Hydrolase"/>
</dbReference>
<name>A0A2S5A9S9_9SPHI</name>
<dbReference type="AlphaFoldDB" id="A0A2S5A9S9"/>
<dbReference type="Proteomes" id="UP000236893">
    <property type="component" value="Unassembled WGS sequence"/>
</dbReference>
<dbReference type="OrthoDB" id="9807210at2"/>
<keyword evidence="4" id="KW-1185">Reference proteome</keyword>
<evidence type="ECO:0000313" key="4">
    <source>
        <dbReference type="Proteomes" id="UP000236893"/>
    </source>
</evidence>
<accession>A0A2S5A9S9</accession>
<dbReference type="RefSeq" id="WP_103787366.1">
    <property type="nucleotide sequence ID" value="NZ_PQVF01000001.1"/>
</dbReference>
<organism evidence="3 4">
    <name type="scientific">Solitalea longa</name>
    <dbReference type="NCBI Taxonomy" id="2079460"/>
    <lineage>
        <taxon>Bacteria</taxon>
        <taxon>Pseudomonadati</taxon>
        <taxon>Bacteroidota</taxon>
        <taxon>Sphingobacteriia</taxon>
        <taxon>Sphingobacteriales</taxon>
        <taxon>Sphingobacteriaceae</taxon>
        <taxon>Solitalea</taxon>
    </lineage>
</organism>